<evidence type="ECO:0000256" key="1">
    <source>
        <dbReference type="ARBA" id="ARBA00000832"/>
    </source>
</evidence>
<dbReference type="Pfam" id="PF01182">
    <property type="entry name" value="Glucosamine_iso"/>
    <property type="match status" value="1"/>
</dbReference>
<dbReference type="GO" id="GO:0006098">
    <property type="term" value="P:pentose-phosphate shunt"/>
    <property type="evidence" value="ECO:0007669"/>
    <property type="project" value="UniProtKB-UniPathway"/>
</dbReference>
<dbReference type="Gene3D" id="3.40.50.1360">
    <property type="match status" value="1"/>
</dbReference>
<dbReference type="PANTHER" id="PTHR11054">
    <property type="entry name" value="6-PHOSPHOGLUCONOLACTONASE"/>
    <property type="match status" value="1"/>
</dbReference>
<dbReference type="Proteomes" id="UP000316759">
    <property type="component" value="Unassembled WGS sequence"/>
</dbReference>
<dbReference type="OrthoDB" id="432544at2759"/>
<sequence>MSQPQQRNCSIGVSGGSMPQMISDICTHPELPWNLAHFFYCDERMVPVTHSENTHRVYAELIYPKLPIPQENIHIVNTNLPAKEAAKDYHEQLMEFFGASRGYPTFDLLLLGIGPDGHTCSLFPGHPLLHCEDRSVAAIEDSPKPPPQRVTLTLPVLNKAKRVFFIVSGKNKANAVADVFNSSESPSLLPCALVQPIDGDLVWYLDKPAASKITV</sequence>
<dbReference type="GO" id="GO:0005975">
    <property type="term" value="P:carbohydrate metabolic process"/>
    <property type="evidence" value="ECO:0007669"/>
    <property type="project" value="UniProtKB-UniRule"/>
</dbReference>
<comment type="pathway">
    <text evidence="2 6">Carbohydrate degradation; pentose phosphate pathway; D-ribulose 5-phosphate from D-glucose 6-phosphate (oxidative stage): step 2/3.</text>
</comment>
<keyword evidence="9" id="KW-1185">Reference proteome</keyword>
<proteinExistence type="inferred from homology"/>
<reference evidence="8 9" key="1">
    <citation type="submission" date="2019-04" db="EMBL/GenBank/DDBJ databases">
        <title>Annotation for the trematode Fasciola gigantica.</title>
        <authorList>
            <person name="Choi Y.-J."/>
        </authorList>
    </citation>
    <scope>NUCLEOTIDE SEQUENCE [LARGE SCALE GENOMIC DNA]</scope>
    <source>
        <strain evidence="8">Uganda_cow_1</strain>
    </source>
</reference>
<evidence type="ECO:0000259" key="7">
    <source>
        <dbReference type="Pfam" id="PF01182"/>
    </source>
</evidence>
<dbReference type="FunFam" id="3.40.50.1360:FF:000005">
    <property type="entry name" value="6-phosphogluconolactonase"/>
    <property type="match status" value="1"/>
</dbReference>
<dbReference type="EC" id="3.1.1.31" evidence="4 6"/>
<comment type="catalytic activity">
    <reaction evidence="1 6">
        <text>6-phospho-D-glucono-1,5-lactone + H2O = 6-phospho-D-gluconate + H(+)</text>
        <dbReference type="Rhea" id="RHEA:12556"/>
        <dbReference type="ChEBI" id="CHEBI:15377"/>
        <dbReference type="ChEBI" id="CHEBI:15378"/>
        <dbReference type="ChEBI" id="CHEBI:57955"/>
        <dbReference type="ChEBI" id="CHEBI:58759"/>
        <dbReference type="EC" id="3.1.1.31"/>
    </reaction>
</comment>
<dbReference type="GO" id="GO:0017057">
    <property type="term" value="F:6-phosphogluconolactonase activity"/>
    <property type="evidence" value="ECO:0007669"/>
    <property type="project" value="UniProtKB-UniRule"/>
</dbReference>
<accession>A0A504YTS6</accession>
<feature type="domain" description="Glucosamine/galactosamine-6-phosphate isomerase" evidence="7">
    <location>
        <begin position="5"/>
        <end position="203"/>
    </location>
</feature>
<dbReference type="AlphaFoldDB" id="A0A504YTS6"/>
<evidence type="ECO:0000256" key="3">
    <source>
        <dbReference type="ARBA" id="ARBA00010662"/>
    </source>
</evidence>
<dbReference type="GO" id="GO:0016853">
    <property type="term" value="F:isomerase activity"/>
    <property type="evidence" value="ECO:0007669"/>
    <property type="project" value="UniProtKB-KW"/>
</dbReference>
<dbReference type="InterPro" id="IPR037171">
    <property type="entry name" value="NagB/RpiA_transferase-like"/>
</dbReference>
<dbReference type="InterPro" id="IPR006148">
    <property type="entry name" value="Glc/Gal-6P_isomerase"/>
</dbReference>
<dbReference type="SUPFAM" id="SSF100950">
    <property type="entry name" value="NagB/RpiA/CoA transferase-like"/>
    <property type="match status" value="1"/>
</dbReference>
<comment type="caution">
    <text evidence="8">The sequence shown here is derived from an EMBL/GenBank/DDBJ whole genome shotgun (WGS) entry which is preliminary data.</text>
</comment>
<dbReference type="UniPathway" id="UPA00115">
    <property type="reaction ID" value="UER00409"/>
</dbReference>
<keyword evidence="5 6" id="KW-0378">Hydrolase</keyword>
<name>A0A504YTS6_FASGI</name>
<organism evidence="8 9">
    <name type="scientific">Fasciola gigantica</name>
    <name type="common">Giant liver fluke</name>
    <dbReference type="NCBI Taxonomy" id="46835"/>
    <lineage>
        <taxon>Eukaryota</taxon>
        <taxon>Metazoa</taxon>
        <taxon>Spiralia</taxon>
        <taxon>Lophotrochozoa</taxon>
        <taxon>Platyhelminthes</taxon>
        <taxon>Trematoda</taxon>
        <taxon>Digenea</taxon>
        <taxon>Plagiorchiida</taxon>
        <taxon>Echinostomata</taxon>
        <taxon>Echinostomatoidea</taxon>
        <taxon>Fasciolidae</taxon>
        <taxon>Fasciola</taxon>
    </lineage>
</organism>
<evidence type="ECO:0000256" key="2">
    <source>
        <dbReference type="ARBA" id="ARBA00004961"/>
    </source>
</evidence>
<evidence type="ECO:0000313" key="9">
    <source>
        <dbReference type="Proteomes" id="UP000316759"/>
    </source>
</evidence>
<evidence type="ECO:0000256" key="4">
    <source>
        <dbReference type="ARBA" id="ARBA00013198"/>
    </source>
</evidence>
<protein>
    <recommendedName>
        <fullName evidence="4 6">6-phosphogluconolactonase</fullName>
        <shortName evidence="6">6PGL</shortName>
        <ecNumber evidence="4 6">3.1.1.31</ecNumber>
    </recommendedName>
</protein>
<comment type="similarity">
    <text evidence="3 6">Belongs to the glucosamine/galactosamine-6-phosphate isomerase family. 6-phosphogluconolactonase subfamily.</text>
</comment>
<comment type="function">
    <text evidence="6">Hydrolysis of 6-phosphogluconolactone to 6-phosphogluconate.</text>
</comment>
<gene>
    <name evidence="8" type="ORF">FGIG_03507</name>
</gene>
<dbReference type="EMBL" id="SUNJ01005088">
    <property type="protein sequence ID" value="TPP63899.1"/>
    <property type="molecule type" value="Genomic_DNA"/>
</dbReference>
<dbReference type="InterPro" id="IPR039104">
    <property type="entry name" value="6PGL"/>
</dbReference>
<dbReference type="InterPro" id="IPR005900">
    <property type="entry name" value="6-phosphogluconolactonase_DevB"/>
</dbReference>
<evidence type="ECO:0000256" key="5">
    <source>
        <dbReference type="ARBA" id="ARBA00022801"/>
    </source>
</evidence>
<dbReference type="STRING" id="46835.A0A504YTS6"/>
<dbReference type="CDD" id="cd01400">
    <property type="entry name" value="6PGL"/>
    <property type="match status" value="1"/>
</dbReference>
<keyword evidence="8" id="KW-0413">Isomerase</keyword>
<dbReference type="PANTHER" id="PTHR11054:SF0">
    <property type="entry name" value="6-PHOSPHOGLUCONOLACTONASE"/>
    <property type="match status" value="1"/>
</dbReference>
<evidence type="ECO:0000313" key="8">
    <source>
        <dbReference type="EMBL" id="TPP63899.1"/>
    </source>
</evidence>
<dbReference type="NCBIfam" id="TIGR01198">
    <property type="entry name" value="pgl"/>
    <property type="match status" value="1"/>
</dbReference>
<evidence type="ECO:0000256" key="6">
    <source>
        <dbReference type="RuleBase" id="RU365095"/>
    </source>
</evidence>